<protein>
    <submittedName>
        <fullName evidence="1">Uncharacterized protein</fullName>
    </submittedName>
</protein>
<dbReference type="KEGG" id="nfl:COO91_03400"/>
<evidence type="ECO:0000313" key="2">
    <source>
        <dbReference type="Proteomes" id="UP000232003"/>
    </source>
</evidence>
<evidence type="ECO:0000313" key="1">
    <source>
        <dbReference type="EMBL" id="AUB37455.1"/>
    </source>
</evidence>
<dbReference type="Proteomes" id="UP000232003">
    <property type="component" value="Chromosome"/>
</dbReference>
<accession>A0A2K8SRL3</accession>
<dbReference type="EMBL" id="CP024785">
    <property type="protein sequence ID" value="AUB37455.1"/>
    <property type="molecule type" value="Genomic_DNA"/>
</dbReference>
<name>A0A2K8SRL3_9NOSO</name>
<organism evidence="1 2">
    <name type="scientific">Nostoc flagelliforme CCNUN1</name>
    <dbReference type="NCBI Taxonomy" id="2038116"/>
    <lineage>
        <taxon>Bacteria</taxon>
        <taxon>Bacillati</taxon>
        <taxon>Cyanobacteriota</taxon>
        <taxon>Cyanophyceae</taxon>
        <taxon>Nostocales</taxon>
        <taxon>Nostocaceae</taxon>
        <taxon>Nostoc</taxon>
    </lineage>
</organism>
<proteinExistence type="predicted"/>
<reference evidence="1 2" key="1">
    <citation type="submission" date="2017-11" db="EMBL/GenBank/DDBJ databases">
        <title>Complete genome of a free-living desiccation-tolerant cyanobacterium and its photosynthetic adaptation to extreme terrestrial habitat.</title>
        <authorList>
            <person name="Shang J."/>
        </authorList>
    </citation>
    <scope>NUCLEOTIDE SEQUENCE [LARGE SCALE GENOMIC DNA]</scope>
    <source>
        <strain evidence="1 2">CCNUN1</strain>
    </source>
</reference>
<sequence length="41" mass="4070">MSHNAIAPSVGMSTVGAVSSVVATPGAHSLLVLLSELSHKI</sequence>
<gene>
    <name evidence="1" type="ORF">COO91_03400</name>
</gene>
<dbReference type="AlphaFoldDB" id="A0A2K8SRL3"/>
<keyword evidence="2" id="KW-1185">Reference proteome</keyword>